<dbReference type="SUPFAM" id="SSF54593">
    <property type="entry name" value="Glyoxalase/Bleomycin resistance protein/Dihydroxybiphenyl dioxygenase"/>
    <property type="match status" value="1"/>
</dbReference>
<gene>
    <name evidence="2" type="ORF">J5Y06_16210</name>
</gene>
<dbReference type="Gene3D" id="3.10.180.10">
    <property type="entry name" value="2,3-Dihydroxybiphenyl 1,2-Dioxygenase, domain 1"/>
    <property type="match status" value="1"/>
</dbReference>
<dbReference type="Proteomes" id="UP000666240">
    <property type="component" value="Unassembled WGS sequence"/>
</dbReference>
<dbReference type="InterPro" id="IPR037523">
    <property type="entry name" value="VOC_core"/>
</dbReference>
<organism evidence="2 3">
    <name type="scientific">Tianweitania sediminis</name>
    <dbReference type="NCBI Taxonomy" id="1502156"/>
    <lineage>
        <taxon>Bacteria</taxon>
        <taxon>Pseudomonadati</taxon>
        <taxon>Pseudomonadota</taxon>
        <taxon>Alphaproteobacteria</taxon>
        <taxon>Hyphomicrobiales</taxon>
        <taxon>Phyllobacteriaceae</taxon>
        <taxon>Tianweitania</taxon>
    </lineage>
</organism>
<dbReference type="EMBL" id="JAGIYY010000006">
    <property type="protein sequence ID" value="MBP0440199.1"/>
    <property type="molecule type" value="Genomic_DNA"/>
</dbReference>
<accession>A0A8J7RQI2</accession>
<evidence type="ECO:0000313" key="2">
    <source>
        <dbReference type="EMBL" id="MBP0440199.1"/>
    </source>
</evidence>
<dbReference type="InterPro" id="IPR029068">
    <property type="entry name" value="Glyas_Bleomycin-R_OHBP_Dase"/>
</dbReference>
<name>A0A8J7RQI2_9HYPH</name>
<dbReference type="InterPro" id="IPR004360">
    <property type="entry name" value="Glyas_Fos-R_dOase_dom"/>
</dbReference>
<evidence type="ECO:0000313" key="3">
    <source>
        <dbReference type="Proteomes" id="UP000666240"/>
    </source>
</evidence>
<dbReference type="Pfam" id="PF00903">
    <property type="entry name" value="Glyoxalase"/>
    <property type="match status" value="1"/>
</dbReference>
<dbReference type="RefSeq" id="WP_209336224.1">
    <property type="nucleotide sequence ID" value="NZ_JAGIYY010000006.1"/>
</dbReference>
<keyword evidence="3" id="KW-1185">Reference proteome</keyword>
<dbReference type="PROSITE" id="PS51819">
    <property type="entry name" value="VOC"/>
    <property type="match status" value="1"/>
</dbReference>
<dbReference type="CDD" id="cd06587">
    <property type="entry name" value="VOC"/>
    <property type="match status" value="1"/>
</dbReference>
<feature type="domain" description="VOC" evidence="1">
    <location>
        <begin position="15"/>
        <end position="164"/>
    </location>
</feature>
<reference evidence="2" key="1">
    <citation type="submission" date="2021-03" db="EMBL/GenBank/DDBJ databases">
        <title>Genome sequencing and assembly of Tianweitania sediminis.</title>
        <authorList>
            <person name="Chhetri G."/>
        </authorList>
    </citation>
    <scope>NUCLEOTIDE SEQUENCE</scope>
    <source>
        <strain evidence="2">Z8</strain>
    </source>
</reference>
<proteinExistence type="predicted"/>
<sequence length="169" mass="18578">MTDHHSERQLGDIQSFFHINVNCTDLDRSLAFYNLLGFELVADFAAMGDPDFGTIGLAPVLRLPADVDGRAVLLMPKGRRDGTRLDLIEWRSPKVVGDARANLAQPGVGRICLRTLDAVALHKRLVEAGYQPYSEALPIRMGGSELMVFCVEDPDGVVIELMEFVRPAG</sequence>
<evidence type="ECO:0000259" key="1">
    <source>
        <dbReference type="PROSITE" id="PS51819"/>
    </source>
</evidence>
<protein>
    <submittedName>
        <fullName evidence="2">VOC family protein</fullName>
    </submittedName>
</protein>
<comment type="caution">
    <text evidence="2">The sequence shown here is derived from an EMBL/GenBank/DDBJ whole genome shotgun (WGS) entry which is preliminary data.</text>
</comment>
<dbReference type="AlphaFoldDB" id="A0A8J7RQI2"/>